<dbReference type="Proteomes" id="UP000042997">
    <property type="component" value="Unassembled WGS sequence"/>
</dbReference>
<evidence type="ECO:0000259" key="1">
    <source>
        <dbReference type="Pfam" id="PF00550"/>
    </source>
</evidence>
<dbReference type="GO" id="GO:0008908">
    <property type="term" value="F:isochorismatase activity"/>
    <property type="evidence" value="ECO:0007669"/>
    <property type="project" value="UniProtKB-EC"/>
</dbReference>
<sequence>MSAQSGTVDRETIRTDVARLLEIEADELDPAVSLVDQGLDSVRLMALVERWRDAGADVDFVSLATEPQLEAWYDLLTAR</sequence>
<evidence type="ECO:0000313" key="3">
    <source>
        <dbReference type="Proteomes" id="UP000042997"/>
    </source>
</evidence>
<evidence type="ECO:0000313" key="2">
    <source>
        <dbReference type="EMBL" id="CDZ90803.1"/>
    </source>
</evidence>
<dbReference type="SUPFAM" id="SSF47336">
    <property type="entry name" value="ACP-like"/>
    <property type="match status" value="1"/>
</dbReference>
<proteinExistence type="predicted"/>
<reference evidence="2 3" key="1">
    <citation type="journal article" date="2014" name="Genome Announc.">
        <title>Draft Genome Sequence of Propane- and Butane-Oxidizing Actinobacterium Rhodococcus ruber IEGM 231.</title>
        <authorList>
            <person name="Ivshina I.B."/>
            <person name="Kuyukina M.S."/>
            <person name="Krivoruchko A.V."/>
            <person name="Barbe V."/>
            <person name="Fischer C."/>
        </authorList>
    </citation>
    <scope>NUCLEOTIDE SEQUENCE [LARGE SCALE GENOMIC DNA]</scope>
</reference>
<feature type="domain" description="Carrier" evidence="1">
    <location>
        <begin position="11"/>
        <end position="76"/>
    </location>
</feature>
<dbReference type="Pfam" id="PF00550">
    <property type="entry name" value="PP-binding"/>
    <property type="match status" value="1"/>
</dbReference>
<dbReference type="KEGG" id="rrz:CS378_20320"/>
<dbReference type="OrthoDB" id="2455700at2"/>
<gene>
    <name evidence="2" type="primary">entB</name>
    <name evidence="2" type="ORF">RHRU231_750150</name>
</gene>
<dbReference type="InterPro" id="IPR009081">
    <property type="entry name" value="PP-bd_ACP"/>
</dbReference>
<dbReference type="InterPro" id="IPR036736">
    <property type="entry name" value="ACP-like_sf"/>
</dbReference>
<protein>
    <submittedName>
        <fullName evidence="2">Isochorismatase</fullName>
        <ecNumber evidence="2">3.3.2.1</ecNumber>
    </submittedName>
</protein>
<dbReference type="eggNOG" id="COG3433">
    <property type="taxonomic scope" value="Bacteria"/>
</dbReference>
<dbReference type="EC" id="3.3.2.1" evidence="2"/>
<keyword evidence="2" id="KW-0378">Hydrolase</keyword>
<accession>A0A098BQ34</accession>
<name>A0A098BQ34_9NOCA</name>
<dbReference type="RefSeq" id="WP_010593778.1">
    <property type="nucleotide sequence ID" value="NZ_CP024315.1"/>
</dbReference>
<dbReference type="EMBL" id="CCSD01000089">
    <property type="protein sequence ID" value="CDZ90803.1"/>
    <property type="molecule type" value="Genomic_DNA"/>
</dbReference>
<dbReference type="AlphaFoldDB" id="A0A098BQ34"/>
<organism evidence="2 3">
    <name type="scientific">Rhodococcus ruber</name>
    <dbReference type="NCBI Taxonomy" id="1830"/>
    <lineage>
        <taxon>Bacteria</taxon>
        <taxon>Bacillati</taxon>
        <taxon>Actinomycetota</taxon>
        <taxon>Actinomycetes</taxon>
        <taxon>Mycobacteriales</taxon>
        <taxon>Nocardiaceae</taxon>
        <taxon>Rhodococcus</taxon>
    </lineage>
</organism>
<dbReference type="Gene3D" id="1.10.1200.10">
    <property type="entry name" value="ACP-like"/>
    <property type="match status" value="1"/>
</dbReference>